<protein>
    <submittedName>
        <fullName evidence="4">N-acetyltransferase</fullName>
    </submittedName>
</protein>
<evidence type="ECO:0000256" key="2">
    <source>
        <dbReference type="ARBA" id="ARBA00023315"/>
    </source>
</evidence>
<dbReference type="CDD" id="cd04301">
    <property type="entry name" value="NAT_SF"/>
    <property type="match status" value="1"/>
</dbReference>
<feature type="domain" description="N-acetyltransferase" evidence="3">
    <location>
        <begin position="6"/>
        <end position="175"/>
    </location>
</feature>
<keyword evidence="5" id="KW-1185">Reference proteome</keyword>
<evidence type="ECO:0000259" key="3">
    <source>
        <dbReference type="PROSITE" id="PS51186"/>
    </source>
</evidence>
<dbReference type="Proteomes" id="UP000642819">
    <property type="component" value="Unassembled WGS sequence"/>
</dbReference>
<dbReference type="SUPFAM" id="SSF55729">
    <property type="entry name" value="Acyl-CoA N-acyltransferases (Nat)"/>
    <property type="match status" value="1"/>
</dbReference>
<keyword evidence="2" id="KW-0012">Acyltransferase</keyword>
<evidence type="ECO:0000313" key="5">
    <source>
        <dbReference type="Proteomes" id="UP000642819"/>
    </source>
</evidence>
<proteinExistence type="predicted"/>
<dbReference type="InterPro" id="IPR016181">
    <property type="entry name" value="Acyl_CoA_acyltransferase"/>
</dbReference>
<dbReference type="InterPro" id="IPR000182">
    <property type="entry name" value="GNAT_dom"/>
</dbReference>
<evidence type="ECO:0000313" key="4">
    <source>
        <dbReference type="EMBL" id="GHC98894.1"/>
    </source>
</evidence>
<dbReference type="PANTHER" id="PTHR43877">
    <property type="entry name" value="AMINOALKYLPHOSPHONATE N-ACETYLTRANSFERASE-RELATED-RELATED"/>
    <property type="match status" value="1"/>
</dbReference>
<dbReference type="Gene3D" id="3.40.630.30">
    <property type="match status" value="1"/>
</dbReference>
<evidence type="ECO:0000256" key="1">
    <source>
        <dbReference type="ARBA" id="ARBA00022679"/>
    </source>
</evidence>
<name>A0ABQ3GAS8_9MICC</name>
<dbReference type="PANTHER" id="PTHR43877:SF2">
    <property type="entry name" value="AMINOALKYLPHOSPHONATE N-ACETYLTRANSFERASE-RELATED"/>
    <property type="match status" value="1"/>
</dbReference>
<comment type="caution">
    <text evidence="4">The sequence shown here is derived from an EMBL/GenBank/DDBJ whole genome shotgun (WGS) entry which is preliminary data.</text>
</comment>
<dbReference type="Pfam" id="PF00583">
    <property type="entry name" value="Acetyltransf_1"/>
    <property type="match status" value="1"/>
</dbReference>
<keyword evidence="1" id="KW-0808">Transferase</keyword>
<dbReference type="EMBL" id="BMXK01000001">
    <property type="protein sequence ID" value="GHC98894.1"/>
    <property type="molecule type" value="Genomic_DNA"/>
</dbReference>
<reference evidence="5" key="1">
    <citation type="journal article" date="2019" name="Int. J. Syst. Evol. Microbiol.">
        <title>The Global Catalogue of Microorganisms (GCM) 10K type strain sequencing project: providing services to taxonomists for standard genome sequencing and annotation.</title>
        <authorList>
            <consortium name="The Broad Institute Genomics Platform"/>
            <consortium name="The Broad Institute Genome Sequencing Center for Infectious Disease"/>
            <person name="Wu L."/>
            <person name="Ma J."/>
        </authorList>
    </citation>
    <scope>NUCLEOTIDE SEQUENCE [LARGE SCALE GENOMIC DNA]</scope>
    <source>
        <strain evidence="5">KCTC 19466</strain>
    </source>
</reference>
<dbReference type="PROSITE" id="PS51186">
    <property type="entry name" value="GNAT"/>
    <property type="match status" value="1"/>
</dbReference>
<sequence length="185" mass="19940">MPQHSYAIRKATPEDIRGTLEMKLAAWRETYSDRRPESFFSAEEARREELVAWWTNGLEAGAEFWIAVDTDGEIVGCAGGAPATDDDADTGVGLELQMLYVRSFAQGTGLGEQLMATVIGDDPALVWVLEGNGRAIRFYEKHGFAADGRVEPLADEGGGLDWTGLNELRMVRGAVTGTLSDGAAG</sequence>
<accession>A0ABQ3GAS8</accession>
<organism evidence="4 5">
    <name type="scientific">Zhihengliuella salsuginis</name>
    <dbReference type="NCBI Taxonomy" id="578222"/>
    <lineage>
        <taxon>Bacteria</taxon>
        <taxon>Bacillati</taxon>
        <taxon>Actinomycetota</taxon>
        <taxon>Actinomycetes</taxon>
        <taxon>Micrococcales</taxon>
        <taxon>Micrococcaceae</taxon>
        <taxon>Zhihengliuella</taxon>
    </lineage>
</organism>
<dbReference type="InterPro" id="IPR050832">
    <property type="entry name" value="Bact_Acetyltransf"/>
</dbReference>
<gene>
    <name evidence="4" type="ORF">GCM10008096_00420</name>
</gene>
<dbReference type="RefSeq" id="WP_189348102.1">
    <property type="nucleotide sequence ID" value="NZ_BMXK01000001.1"/>
</dbReference>